<accession>G9Y1A8</accession>
<comment type="caution">
    <text evidence="1">The sequence shown here is derived from an EMBL/GenBank/DDBJ whole genome shotgun (WGS) entry which is preliminary data.</text>
</comment>
<organism evidence="1 2">
    <name type="scientific">Hafnia alvei ATCC 51873</name>
    <dbReference type="NCBI Taxonomy" id="1002364"/>
    <lineage>
        <taxon>Bacteria</taxon>
        <taxon>Pseudomonadati</taxon>
        <taxon>Pseudomonadota</taxon>
        <taxon>Gammaproteobacteria</taxon>
        <taxon>Enterobacterales</taxon>
        <taxon>Hafniaceae</taxon>
        <taxon>Hafnia</taxon>
    </lineage>
</organism>
<dbReference type="AlphaFoldDB" id="G9Y1A8"/>
<gene>
    <name evidence="1" type="ORF">HMPREF0454_00325</name>
</gene>
<evidence type="ECO:0000313" key="1">
    <source>
        <dbReference type="EMBL" id="EHM48012.1"/>
    </source>
</evidence>
<proteinExistence type="predicted"/>
<name>G9Y1A8_HAFAL</name>
<evidence type="ECO:0000313" key="2">
    <source>
        <dbReference type="Proteomes" id="UP000005959"/>
    </source>
</evidence>
<dbReference type="Proteomes" id="UP000005959">
    <property type="component" value="Unassembled WGS sequence"/>
</dbReference>
<protein>
    <submittedName>
        <fullName evidence="1">Uncharacterized protein</fullName>
    </submittedName>
</protein>
<sequence>MTPTPTFTAIDFLHQQTSANYLSFILLMTALQQKCAVPQKMKITFTEYLAYKKGKGQTHRNDSALYSICFRKYSAIFLKHS</sequence>
<reference evidence="1 2" key="1">
    <citation type="submission" date="2011-08" db="EMBL/GenBank/DDBJ databases">
        <authorList>
            <person name="Weinstock G."/>
            <person name="Sodergren E."/>
            <person name="Clifton S."/>
            <person name="Fulton L."/>
            <person name="Fulton B."/>
            <person name="Courtney L."/>
            <person name="Fronick C."/>
            <person name="Harrison M."/>
            <person name="Strong C."/>
            <person name="Farmer C."/>
            <person name="Delahaunty K."/>
            <person name="Markovic C."/>
            <person name="Hall O."/>
            <person name="Minx P."/>
            <person name="Tomlinson C."/>
            <person name="Mitreva M."/>
            <person name="Hou S."/>
            <person name="Chen J."/>
            <person name="Wollam A."/>
            <person name="Pepin K.H."/>
            <person name="Johnson M."/>
            <person name="Bhonagiri V."/>
            <person name="Zhang X."/>
            <person name="Suruliraj S."/>
            <person name="Warren W."/>
            <person name="Chinwalla A."/>
            <person name="Mardis E.R."/>
            <person name="Wilson R.K."/>
        </authorList>
    </citation>
    <scope>NUCLEOTIDE SEQUENCE [LARGE SCALE GENOMIC DNA]</scope>
    <source>
        <strain evidence="1 2">ATCC 51873</strain>
    </source>
</reference>
<dbReference type="EMBL" id="AGCI01000007">
    <property type="protein sequence ID" value="EHM48012.1"/>
    <property type="molecule type" value="Genomic_DNA"/>
</dbReference>
<dbReference type="HOGENOM" id="CLU_2569074_0_0_6"/>